<organism evidence="2 3">
    <name type="scientific">Planctopirus limnophila (strain ATCC 43296 / DSM 3776 / IFAM 1008 / Mu 290)</name>
    <name type="common">Planctomyces limnophilus</name>
    <dbReference type="NCBI Taxonomy" id="521674"/>
    <lineage>
        <taxon>Bacteria</taxon>
        <taxon>Pseudomonadati</taxon>
        <taxon>Planctomycetota</taxon>
        <taxon>Planctomycetia</taxon>
        <taxon>Planctomycetales</taxon>
        <taxon>Planctomycetaceae</taxon>
        <taxon>Planctopirus</taxon>
    </lineage>
</organism>
<dbReference type="Proteomes" id="UP000002220">
    <property type="component" value="Chromosome"/>
</dbReference>
<dbReference type="STRING" id="521674.Plim_0417"/>
<feature type="compositionally biased region" description="Polar residues" evidence="1">
    <location>
        <begin position="135"/>
        <end position="145"/>
    </location>
</feature>
<dbReference type="KEGG" id="plm:Plim_0417"/>
<evidence type="ECO:0000313" key="2">
    <source>
        <dbReference type="EMBL" id="ADG66267.1"/>
    </source>
</evidence>
<name>D5SPN7_PLAL2</name>
<protein>
    <submittedName>
        <fullName evidence="2">Uncharacterized protein</fullName>
    </submittedName>
</protein>
<reference evidence="2 3" key="1">
    <citation type="journal article" date="2010" name="Stand. Genomic Sci.">
        <title>Complete genome sequence of Planctomyces limnophilus type strain (Mu 290).</title>
        <authorList>
            <person name="Labutti K."/>
            <person name="Sikorski J."/>
            <person name="Schneider S."/>
            <person name="Nolan M."/>
            <person name="Lucas S."/>
            <person name="Glavina Del Rio T."/>
            <person name="Tice H."/>
            <person name="Cheng J.F."/>
            <person name="Goodwin L."/>
            <person name="Pitluck S."/>
            <person name="Liolios K."/>
            <person name="Ivanova N."/>
            <person name="Mavromatis K."/>
            <person name="Mikhailova N."/>
            <person name="Pati A."/>
            <person name="Chen A."/>
            <person name="Palaniappan K."/>
            <person name="Land M."/>
            <person name="Hauser L."/>
            <person name="Chang Y.J."/>
            <person name="Jeffries C.D."/>
            <person name="Tindall B.J."/>
            <person name="Rohde M."/>
            <person name="Goker M."/>
            <person name="Woyke T."/>
            <person name="Bristow J."/>
            <person name="Eisen J.A."/>
            <person name="Markowitz V."/>
            <person name="Hugenholtz P."/>
            <person name="Kyrpides N.C."/>
            <person name="Klenk H.P."/>
            <person name="Lapidus A."/>
        </authorList>
    </citation>
    <scope>NUCLEOTIDE SEQUENCE [LARGE SCALE GENOMIC DNA]</scope>
    <source>
        <strain evidence="3">ATCC 43296 / DSM 3776 / IFAM 1008 / 290</strain>
    </source>
</reference>
<dbReference type="AlphaFoldDB" id="D5SPN7"/>
<evidence type="ECO:0000313" key="3">
    <source>
        <dbReference type="Proteomes" id="UP000002220"/>
    </source>
</evidence>
<proteinExistence type="predicted"/>
<keyword evidence="3" id="KW-1185">Reference proteome</keyword>
<gene>
    <name evidence="2" type="ordered locus">Plim_0417</name>
</gene>
<feature type="region of interest" description="Disordered" evidence="1">
    <location>
        <begin position="135"/>
        <end position="168"/>
    </location>
</feature>
<dbReference type="HOGENOM" id="CLU_1584973_0_0_0"/>
<dbReference type="EMBL" id="CP001744">
    <property type="protein sequence ID" value="ADG66267.1"/>
    <property type="molecule type" value="Genomic_DNA"/>
</dbReference>
<sequence>MMDDRERIRFKMRRLRRQLDQHSSEWSAQAHRWLDWKYQVSQHPLLSVGIAAAAGYLLIPRKTPAVQVEIDEATRREIVKQLQRQQFNEPISQSPAVPTLWQTGVTIASQFLLRSAINYGVSQIDRLINSVQTATEHPSSDTFNAPGTHDIHSRNTPIPENNLHLYHG</sequence>
<evidence type="ECO:0000256" key="1">
    <source>
        <dbReference type="SAM" id="MobiDB-lite"/>
    </source>
</evidence>
<accession>D5SPN7</accession>